<name>A0ABR0QTQ4_GOSAR</name>
<organism evidence="2 3">
    <name type="scientific">Gossypium arboreum</name>
    <name type="common">Tree cotton</name>
    <name type="synonym">Gossypium nanking</name>
    <dbReference type="NCBI Taxonomy" id="29729"/>
    <lineage>
        <taxon>Eukaryota</taxon>
        <taxon>Viridiplantae</taxon>
        <taxon>Streptophyta</taxon>
        <taxon>Embryophyta</taxon>
        <taxon>Tracheophyta</taxon>
        <taxon>Spermatophyta</taxon>
        <taxon>Magnoliopsida</taxon>
        <taxon>eudicotyledons</taxon>
        <taxon>Gunneridae</taxon>
        <taxon>Pentapetalae</taxon>
        <taxon>rosids</taxon>
        <taxon>malvids</taxon>
        <taxon>Malvales</taxon>
        <taxon>Malvaceae</taxon>
        <taxon>Malvoideae</taxon>
        <taxon>Gossypium</taxon>
    </lineage>
</organism>
<gene>
    <name evidence="2" type="ORF">PVK06_005095</name>
</gene>
<evidence type="ECO:0000256" key="1">
    <source>
        <dbReference type="SAM" id="MobiDB-lite"/>
    </source>
</evidence>
<proteinExistence type="predicted"/>
<comment type="caution">
    <text evidence="2">The sequence shown here is derived from an EMBL/GenBank/DDBJ whole genome shotgun (WGS) entry which is preliminary data.</text>
</comment>
<dbReference type="Proteomes" id="UP001358586">
    <property type="component" value="Chromosome 2"/>
</dbReference>
<feature type="compositionally biased region" description="Basic and acidic residues" evidence="1">
    <location>
        <begin position="19"/>
        <end position="46"/>
    </location>
</feature>
<protein>
    <submittedName>
        <fullName evidence="2">Uncharacterized protein</fullName>
    </submittedName>
</protein>
<sequence>MFGVGDAELIKTNPANEENAPKAPEEEPKKTESVGFETNREDKEEANPSVAPPIDITVAVPPPSTVPMTEQDREINWIIDELTRFHNKEEDVLLNLHKKVYAL</sequence>
<reference evidence="2 3" key="1">
    <citation type="submission" date="2023-03" db="EMBL/GenBank/DDBJ databases">
        <title>WGS of Gossypium arboreum.</title>
        <authorList>
            <person name="Yu D."/>
        </authorList>
    </citation>
    <scope>NUCLEOTIDE SEQUENCE [LARGE SCALE GENOMIC DNA]</scope>
    <source>
        <tissue evidence="2">Leaf</tissue>
    </source>
</reference>
<dbReference type="EMBL" id="JARKNE010000002">
    <property type="protein sequence ID" value="KAK5842710.1"/>
    <property type="molecule type" value="Genomic_DNA"/>
</dbReference>
<feature type="region of interest" description="Disordered" evidence="1">
    <location>
        <begin position="1"/>
        <end position="68"/>
    </location>
</feature>
<evidence type="ECO:0000313" key="2">
    <source>
        <dbReference type="EMBL" id="KAK5842710.1"/>
    </source>
</evidence>
<accession>A0ABR0QTQ4</accession>
<keyword evidence="3" id="KW-1185">Reference proteome</keyword>
<evidence type="ECO:0000313" key="3">
    <source>
        <dbReference type="Proteomes" id="UP001358586"/>
    </source>
</evidence>